<feature type="transmembrane region" description="Helical" evidence="1">
    <location>
        <begin position="20"/>
        <end position="39"/>
    </location>
</feature>
<proteinExistence type="predicted"/>
<evidence type="ECO:0000256" key="1">
    <source>
        <dbReference type="SAM" id="Phobius"/>
    </source>
</evidence>
<keyword evidence="1" id="KW-1133">Transmembrane helix</keyword>
<keyword evidence="1" id="KW-0812">Transmembrane</keyword>
<dbReference type="EMBL" id="CP012109">
    <property type="protein sequence ID" value="AKQ69679.1"/>
    <property type="molecule type" value="Genomic_DNA"/>
</dbReference>
<dbReference type="AlphaFoldDB" id="A0A0H4X3C9"/>
<dbReference type="RefSeq" id="WP_002636240.1">
    <property type="nucleotide sequence ID" value="NZ_CP012109.1"/>
</dbReference>
<sequence>MTARGGGGGGTDSFRSHAALAGGVAVVGLALAALMPQVVEDRVSALWGVGLAAVTGAVALVLKRRAVRQDLNAALKVVGIIFGLRAVGVLAGLLGVVSRGMAAVPFIAGFFGVYFALQWIEVSYVMAASKESAGGDE</sequence>
<keyword evidence="1" id="KW-0472">Membrane</keyword>
<dbReference type="STRING" id="1297742.A176_006591"/>
<gene>
    <name evidence="2" type="ORF">A176_006591</name>
</gene>
<evidence type="ECO:0000313" key="2">
    <source>
        <dbReference type="EMBL" id="AKQ69679.1"/>
    </source>
</evidence>
<name>A0A0H4X3C9_9BACT</name>
<evidence type="ECO:0000313" key="3">
    <source>
        <dbReference type="Proteomes" id="UP000009026"/>
    </source>
</evidence>
<keyword evidence="3" id="KW-1185">Reference proteome</keyword>
<protein>
    <submittedName>
        <fullName evidence="2">ATP synthase protein I2</fullName>
    </submittedName>
</protein>
<organism evidence="2 3">
    <name type="scientific">Pseudomyxococcus hansupus</name>
    <dbReference type="NCBI Taxonomy" id="1297742"/>
    <lineage>
        <taxon>Bacteria</taxon>
        <taxon>Pseudomonadati</taxon>
        <taxon>Myxococcota</taxon>
        <taxon>Myxococcia</taxon>
        <taxon>Myxococcales</taxon>
        <taxon>Cystobacterineae</taxon>
        <taxon>Myxococcaceae</taxon>
        <taxon>Pseudomyxococcus</taxon>
    </lineage>
</organism>
<feature type="transmembrane region" description="Helical" evidence="1">
    <location>
        <begin position="74"/>
        <end position="96"/>
    </location>
</feature>
<dbReference type="Proteomes" id="UP000009026">
    <property type="component" value="Chromosome"/>
</dbReference>
<feature type="transmembrane region" description="Helical" evidence="1">
    <location>
        <begin position="45"/>
        <end position="62"/>
    </location>
</feature>
<dbReference type="OrthoDB" id="5383244at2"/>
<reference evidence="2 3" key="1">
    <citation type="journal article" date="2016" name="PLoS ONE">
        <title>Complete Genome Sequence and Comparative Genomics of a Novel Myxobacterium Myxococcus hansupus.</title>
        <authorList>
            <person name="Sharma G."/>
            <person name="Narwani T."/>
            <person name="Subramanian S."/>
        </authorList>
    </citation>
    <scope>NUCLEOTIDE SEQUENCE [LARGE SCALE GENOMIC DNA]</scope>
    <source>
        <strain evidence="3">mixupus</strain>
    </source>
</reference>
<feature type="transmembrane region" description="Helical" evidence="1">
    <location>
        <begin position="102"/>
        <end position="120"/>
    </location>
</feature>
<dbReference type="KEGG" id="mym:A176_006591"/>
<dbReference type="PATRIC" id="fig|1297742.4.peg.6681"/>
<accession>A0A0H4X3C9</accession>